<dbReference type="Gene3D" id="3.55.50.30">
    <property type="match status" value="1"/>
</dbReference>
<gene>
    <name evidence="15" type="ORF">CRV06_06225</name>
</gene>
<dbReference type="InterPro" id="IPR036942">
    <property type="entry name" value="Beta-barrel_TonB_sf"/>
</dbReference>
<dbReference type="InterPro" id="IPR010105">
    <property type="entry name" value="TonB_sidphr_rcpt"/>
</dbReference>
<feature type="domain" description="Secretin/TonB short N-terminal" evidence="14">
    <location>
        <begin position="48"/>
        <end position="98"/>
    </location>
</feature>
<dbReference type="Pfam" id="PF07715">
    <property type="entry name" value="Plug"/>
    <property type="match status" value="1"/>
</dbReference>
<evidence type="ECO:0000256" key="13">
    <source>
        <dbReference type="RuleBase" id="RU003357"/>
    </source>
</evidence>
<dbReference type="CDD" id="cd01347">
    <property type="entry name" value="ligand_gated_channel"/>
    <property type="match status" value="1"/>
</dbReference>
<dbReference type="GO" id="GO:0009279">
    <property type="term" value="C:cell outer membrane"/>
    <property type="evidence" value="ECO:0007669"/>
    <property type="project" value="UniProtKB-SubCell"/>
</dbReference>
<dbReference type="Pfam" id="PF00593">
    <property type="entry name" value="TonB_dep_Rec_b-barrel"/>
    <property type="match status" value="1"/>
</dbReference>
<dbReference type="Proteomes" id="UP000290191">
    <property type="component" value="Unassembled WGS sequence"/>
</dbReference>
<evidence type="ECO:0000256" key="11">
    <source>
        <dbReference type="ARBA" id="ARBA00023237"/>
    </source>
</evidence>
<keyword evidence="8 13" id="KW-0798">TonB box</keyword>
<dbReference type="InterPro" id="IPR000531">
    <property type="entry name" value="Beta-barrel_TonB"/>
</dbReference>
<dbReference type="InterPro" id="IPR037066">
    <property type="entry name" value="Plug_dom_sf"/>
</dbReference>
<evidence type="ECO:0000256" key="2">
    <source>
        <dbReference type="ARBA" id="ARBA00009810"/>
    </source>
</evidence>
<evidence type="ECO:0000256" key="10">
    <source>
        <dbReference type="ARBA" id="ARBA00023170"/>
    </source>
</evidence>
<keyword evidence="9 12" id="KW-0472">Membrane</keyword>
<evidence type="ECO:0000256" key="1">
    <source>
        <dbReference type="ARBA" id="ARBA00004571"/>
    </source>
</evidence>
<dbReference type="GO" id="GO:0015344">
    <property type="term" value="F:siderophore uptake transmembrane transporter activity"/>
    <property type="evidence" value="ECO:0007669"/>
    <property type="project" value="TreeGrafter"/>
</dbReference>
<evidence type="ECO:0000313" key="15">
    <source>
        <dbReference type="EMBL" id="RXJ63273.1"/>
    </source>
</evidence>
<evidence type="ECO:0000256" key="7">
    <source>
        <dbReference type="ARBA" id="ARBA00023004"/>
    </source>
</evidence>
<dbReference type="PANTHER" id="PTHR32552">
    <property type="entry name" value="FERRICHROME IRON RECEPTOR-RELATED"/>
    <property type="match status" value="1"/>
</dbReference>
<evidence type="ECO:0000259" key="14">
    <source>
        <dbReference type="SMART" id="SM00965"/>
    </source>
</evidence>
<evidence type="ECO:0000313" key="16">
    <source>
        <dbReference type="Proteomes" id="UP000290191"/>
    </source>
</evidence>
<name>A0A4Q0Y0Z6_9BACT</name>
<dbReference type="PROSITE" id="PS52016">
    <property type="entry name" value="TONB_DEPENDENT_REC_3"/>
    <property type="match status" value="1"/>
</dbReference>
<keyword evidence="11 12" id="KW-0998">Cell outer membrane</keyword>
<comment type="similarity">
    <text evidence="2 12 13">Belongs to the TonB-dependent receptor family.</text>
</comment>
<dbReference type="SUPFAM" id="SSF56935">
    <property type="entry name" value="Porins"/>
    <property type="match status" value="1"/>
</dbReference>
<dbReference type="NCBIfam" id="TIGR01783">
    <property type="entry name" value="TonB-siderophor"/>
    <property type="match status" value="1"/>
</dbReference>
<evidence type="ECO:0000256" key="3">
    <source>
        <dbReference type="ARBA" id="ARBA00022448"/>
    </source>
</evidence>
<comment type="caution">
    <text evidence="15">The sequence shown here is derived from an EMBL/GenBank/DDBJ whole genome shotgun (WGS) entry which is preliminary data.</text>
</comment>
<comment type="subcellular location">
    <subcellularLocation>
        <location evidence="1 12">Cell outer membrane</location>
        <topology evidence="1 12">Multi-pass membrane protein</topology>
    </subcellularLocation>
</comment>
<keyword evidence="5" id="KW-0406">Ion transport</keyword>
<keyword evidence="7" id="KW-0408">Iron</keyword>
<evidence type="ECO:0000256" key="5">
    <source>
        <dbReference type="ARBA" id="ARBA00022496"/>
    </source>
</evidence>
<dbReference type="InterPro" id="IPR011662">
    <property type="entry name" value="Secretin/TonB_short_N"/>
</dbReference>
<dbReference type="RefSeq" id="WP_129081805.1">
    <property type="nucleotide sequence ID" value="NZ_CP041070.1"/>
</dbReference>
<evidence type="ECO:0000256" key="9">
    <source>
        <dbReference type="ARBA" id="ARBA00023136"/>
    </source>
</evidence>
<evidence type="ECO:0000256" key="4">
    <source>
        <dbReference type="ARBA" id="ARBA00022452"/>
    </source>
</evidence>
<dbReference type="EMBL" id="PDKO01000004">
    <property type="protein sequence ID" value="RXJ63273.1"/>
    <property type="molecule type" value="Genomic_DNA"/>
</dbReference>
<proteinExistence type="inferred from homology"/>
<accession>A0A4Q0Y0Z6</accession>
<dbReference type="PANTHER" id="PTHR32552:SF82">
    <property type="entry name" value="FCUA PROTEIN"/>
    <property type="match status" value="1"/>
</dbReference>
<evidence type="ECO:0000256" key="12">
    <source>
        <dbReference type="PROSITE-ProRule" id="PRU01360"/>
    </source>
</evidence>
<evidence type="ECO:0000256" key="6">
    <source>
        <dbReference type="ARBA" id="ARBA00022692"/>
    </source>
</evidence>
<dbReference type="GO" id="GO:0015891">
    <property type="term" value="P:siderophore transport"/>
    <property type="evidence" value="ECO:0007669"/>
    <property type="project" value="InterPro"/>
</dbReference>
<dbReference type="AlphaFoldDB" id="A0A4Q0Y0Z6"/>
<protein>
    <submittedName>
        <fullName evidence="15">TonB-dependent siderophore receptor</fullName>
    </submittedName>
</protein>
<keyword evidence="5" id="KW-0410">Iron transport</keyword>
<organism evidence="15 16">
    <name type="scientific">Halarcobacter anaerophilus</name>
    <dbReference type="NCBI Taxonomy" id="877500"/>
    <lineage>
        <taxon>Bacteria</taxon>
        <taxon>Pseudomonadati</taxon>
        <taxon>Campylobacterota</taxon>
        <taxon>Epsilonproteobacteria</taxon>
        <taxon>Campylobacterales</taxon>
        <taxon>Arcobacteraceae</taxon>
        <taxon>Halarcobacter</taxon>
    </lineage>
</organism>
<dbReference type="SMART" id="SM00965">
    <property type="entry name" value="STN"/>
    <property type="match status" value="1"/>
</dbReference>
<evidence type="ECO:0000256" key="8">
    <source>
        <dbReference type="ARBA" id="ARBA00023077"/>
    </source>
</evidence>
<dbReference type="Gene3D" id="2.40.170.20">
    <property type="entry name" value="TonB-dependent receptor, beta-barrel domain"/>
    <property type="match status" value="1"/>
</dbReference>
<dbReference type="InterPro" id="IPR012910">
    <property type="entry name" value="Plug_dom"/>
</dbReference>
<reference evidence="15 16" key="1">
    <citation type="submission" date="2017-10" db="EMBL/GenBank/DDBJ databases">
        <title>Genomics of the genus Arcobacter.</title>
        <authorList>
            <person name="Perez-Cataluna A."/>
            <person name="Figueras M.J."/>
        </authorList>
    </citation>
    <scope>NUCLEOTIDE SEQUENCE [LARGE SCALE GENOMIC DNA]</scope>
    <source>
        <strain evidence="15 16">DSM 24636</strain>
    </source>
</reference>
<keyword evidence="3 12" id="KW-0813">Transport</keyword>
<keyword evidence="6 12" id="KW-0812">Transmembrane</keyword>
<keyword evidence="4 12" id="KW-1134">Transmembrane beta strand</keyword>
<sequence>MSSLKIKFLSPIAAMTLCINLYANEISYTIKSQSLKEAIEVISKKSKIPYIVNGKLLENKTSKAVKDIKGTKNALNQILENSGLEAEIEDGAIIIKEKKPENKSKNDLGKVDILANENDGSVETGYLVKELKQVGPWGAKSLQDTPYSMSVMSSDFISNILSSEIDQLYKMNPLIDTGVTMNYYGAPTVNIRGFTSRNVAFDGMSLSADLAGSLEEVERVEIMNGLTGFMYGSGNVGGLVNYVLKRPTYKRLTNLTVGNYGGDSYFAHLDVGNKIDEEGKFAFRINASFQDGKTIYENQNIEKGLISGALDWNISDNLILQLDASHRHYRVNRPRLAFQGMARLFKVPNADSFDTDKIYGPSWSYSETDTDKYGVNFTYNINENFTLRSRYLHKVDDLQYSGAYPTLSNDGTYGYYIYATAPREIISDAGYIYLDSKFDTGYIKHKLTLGVSGDFNKNKWYTNDTVTSWPSGLTYDESMSYPEVEAPSNGHKYTKEKSRNINIILGDDIVFDEQWSALIGINYTTIKSKTYLDTSASIDGPEVDNSYDKSEVTPTLSLIYKPFNNLTTYFSYMEGLEEGTIVGNYYSNVGEVLEPMISKQYEIGAKYTLNENLLLSTALFRIEKPNEFSDGASPQPKYVQDGEEVHQGLELTLTGKVTDNLTLMIGGTIMDLSVEDASSKELEGKKPTRQASKMASIYAEYSIPGLKDLILTGGAYYVGKKYANTDNSLYIPSTTTFDAGLRYKTKIDKYKTTFNLNVTNLMDKKYWASPENLGAPRTIMYSMKMEF</sequence>
<keyword evidence="16" id="KW-1185">Reference proteome</keyword>
<keyword evidence="10 15" id="KW-0675">Receptor</keyword>
<dbReference type="OrthoDB" id="5346107at2"/>
<dbReference type="Gene3D" id="2.170.130.10">
    <property type="entry name" value="TonB-dependent receptor, plug domain"/>
    <property type="match status" value="1"/>
</dbReference>
<dbReference type="GO" id="GO:0038023">
    <property type="term" value="F:signaling receptor activity"/>
    <property type="evidence" value="ECO:0007669"/>
    <property type="project" value="InterPro"/>
</dbReference>
<dbReference type="InterPro" id="IPR039426">
    <property type="entry name" value="TonB-dep_rcpt-like"/>
</dbReference>